<dbReference type="RefSeq" id="WP_152757312.1">
    <property type="nucleotide sequence ID" value="NZ_WHLY01000002.1"/>
</dbReference>
<dbReference type="AlphaFoldDB" id="A0A7C9BGN4"/>
<protein>
    <submittedName>
        <fullName evidence="1">Uncharacterized protein</fullName>
    </submittedName>
</protein>
<reference evidence="1 2" key="1">
    <citation type="submission" date="2019-10" db="EMBL/GenBank/DDBJ databases">
        <title>Draft Genome Sequence of Cytophagaceae sp. SJW1-29.</title>
        <authorList>
            <person name="Choi A."/>
        </authorList>
    </citation>
    <scope>NUCLEOTIDE SEQUENCE [LARGE SCALE GENOMIC DNA]</scope>
    <source>
        <strain evidence="1 2">SJW1-29</strain>
    </source>
</reference>
<comment type="caution">
    <text evidence="1">The sequence shown here is derived from an EMBL/GenBank/DDBJ whole genome shotgun (WGS) entry which is preliminary data.</text>
</comment>
<keyword evidence="2" id="KW-1185">Reference proteome</keyword>
<name>A0A7C9BGN4_9BACT</name>
<evidence type="ECO:0000313" key="1">
    <source>
        <dbReference type="EMBL" id="MPR32675.1"/>
    </source>
</evidence>
<dbReference type="Proteomes" id="UP000479293">
    <property type="component" value="Unassembled WGS sequence"/>
</dbReference>
<organism evidence="1 2">
    <name type="scientific">Salmonirosea aquatica</name>
    <dbReference type="NCBI Taxonomy" id="2654236"/>
    <lineage>
        <taxon>Bacteria</taxon>
        <taxon>Pseudomonadati</taxon>
        <taxon>Bacteroidota</taxon>
        <taxon>Cytophagia</taxon>
        <taxon>Cytophagales</taxon>
        <taxon>Spirosomataceae</taxon>
        <taxon>Salmonirosea</taxon>
    </lineage>
</organism>
<proteinExistence type="predicted"/>
<accession>A0A7C9BGN4</accession>
<sequence>MTEKYSQEFFQDILITLHENIRDLQGRKVYANAEERDYLTGRLFSYREMLEIIKDSARRFGYDPAEMGL</sequence>
<dbReference type="EMBL" id="WHLY01000002">
    <property type="protein sequence ID" value="MPR32675.1"/>
    <property type="molecule type" value="Genomic_DNA"/>
</dbReference>
<evidence type="ECO:0000313" key="2">
    <source>
        <dbReference type="Proteomes" id="UP000479293"/>
    </source>
</evidence>
<gene>
    <name evidence="1" type="ORF">GBK04_04740</name>
</gene>